<dbReference type="Proteomes" id="UP001217089">
    <property type="component" value="Unassembled WGS sequence"/>
</dbReference>
<evidence type="ECO:0000313" key="3">
    <source>
        <dbReference type="EMBL" id="KAJ8303832.1"/>
    </source>
</evidence>
<comment type="caution">
    <text evidence="3">The sequence shown here is derived from an EMBL/GenBank/DDBJ whole genome shotgun (WGS) entry which is preliminary data.</text>
</comment>
<dbReference type="InterPro" id="IPR036249">
    <property type="entry name" value="Thioredoxin-like_sf"/>
</dbReference>
<name>A0ABQ9EEV7_TEGGR</name>
<protein>
    <recommendedName>
        <fullName evidence="2">DSBA-like thioredoxin domain-containing protein</fullName>
    </recommendedName>
</protein>
<organism evidence="3 4">
    <name type="scientific">Tegillarca granosa</name>
    <name type="common">Malaysian cockle</name>
    <name type="synonym">Anadara granosa</name>
    <dbReference type="NCBI Taxonomy" id="220873"/>
    <lineage>
        <taxon>Eukaryota</taxon>
        <taxon>Metazoa</taxon>
        <taxon>Spiralia</taxon>
        <taxon>Lophotrochozoa</taxon>
        <taxon>Mollusca</taxon>
        <taxon>Bivalvia</taxon>
        <taxon>Autobranchia</taxon>
        <taxon>Pteriomorphia</taxon>
        <taxon>Arcoida</taxon>
        <taxon>Arcoidea</taxon>
        <taxon>Arcidae</taxon>
        <taxon>Tegillarca</taxon>
    </lineage>
</organism>
<gene>
    <name evidence="3" type="ORF">KUTeg_018625</name>
</gene>
<reference evidence="3 4" key="1">
    <citation type="submission" date="2022-12" db="EMBL/GenBank/DDBJ databases">
        <title>Chromosome-level genome of Tegillarca granosa.</title>
        <authorList>
            <person name="Kim J."/>
        </authorList>
    </citation>
    <scope>NUCLEOTIDE SEQUENCE [LARGE SCALE GENOMIC DNA]</scope>
    <source>
        <strain evidence="3">Teg-2019</strain>
        <tissue evidence="3">Adductor muscle</tissue>
    </source>
</reference>
<proteinExistence type="predicted"/>
<dbReference type="SUPFAM" id="SSF52833">
    <property type="entry name" value="Thioredoxin-like"/>
    <property type="match status" value="1"/>
</dbReference>
<keyword evidence="4" id="KW-1185">Reference proteome</keyword>
<dbReference type="Gene3D" id="3.40.30.10">
    <property type="entry name" value="Glutaredoxin"/>
    <property type="match status" value="1"/>
</dbReference>
<evidence type="ECO:0000313" key="4">
    <source>
        <dbReference type="Proteomes" id="UP001217089"/>
    </source>
</evidence>
<sequence length="206" mass="23549">MELAMDSLKEKFDFKVRWEPFLLRPQTPPEGLPKPPAYSDPNSPGVRRLKEAGSSIGLDFTYKCPVFPNTIKPHALLEYAKEKENGQKQNEVSEKLFKKYFTDGDLLSDDTLLSVANDVGFNSEEVKQYISTQENLKMFSGAQEPETFKKMFEVVSERFPIDADTWFTQPQSPFQQRPFVSEVSFILPGGIMLAAIDQKFLYTQKT</sequence>
<dbReference type="InterPro" id="IPR001853">
    <property type="entry name" value="DSBA-like_thioredoxin_dom"/>
</dbReference>
<dbReference type="Pfam" id="PF01323">
    <property type="entry name" value="DSBA"/>
    <property type="match status" value="1"/>
</dbReference>
<accession>A0ABQ9EEV7</accession>
<evidence type="ECO:0000256" key="1">
    <source>
        <dbReference type="SAM" id="MobiDB-lite"/>
    </source>
</evidence>
<dbReference type="EMBL" id="JARBDR010000904">
    <property type="protein sequence ID" value="KAJ8303832.1"/>
    <property type="molecule type" value="Genomic_DNA"/>
</dbReference>
<feature type="region of interest" description="Disordered" evidence="1">
    <location>
        <begin position="25"/>
        <end position="46"/>
    </location>
</feature>
<feature type="domain" description="DSBA-like thioredoxin" evidence="2">
    <location>
        <begin position="5"/>
        <end position="139"/>
    </location>
</feature>
<evidence type="ECO:0000259" key="2">
    <source>
        <dbReference type="Pfam" id="PF01323"/>
    </source>
</evidence>
<feature type="compositionally biased region" description="Pro residues" evidence="1">
    <location>
        <begin position="26"/>
        <end position="38"/>
    </location>
</feature>